<evidence type="ECO:0000313" key="1">
    <source>
        <dbReference type="EMBL" id="RAL58816.1"/>
    </source>
</evidence>
<proteinExistence type="predicted"/>
<name>A0A395IF41_9HELO</name>
<reference evidence="1 2" key="1">
    <citation type="submission" date="2018-06" db="EMBL/GenBank/DDBJ databases">
        <title>Genome Sequence of the Brown Rot Fungal Pathogen Monilinia fructigena.</title>
        <authorList>
            <person name="Landi L."/>
            <person name="De Miccolis Angelini R.M."/>
            <person name="Pollastro S."/>
            <person name="Abate D."/>
            <person name="Faretra F."/>
            <person name="Romanazzi G."/>
        </authorList>
    </citation>
    <scope>NUCLEOTIDE SEQUENCE [LARGE SCALE GENOMIC DNA]</scope>
    <source>
        <strain evidence="1 2">Mfrg269</strain>
    </source>
</reference>
<protein>
    <submittedName>
        <fullName evidence="1">Uncharacterized protein</fullName>
    </submittedName>
</protein>
<dbReference type="EMBL" id="QKRW01000068">
    <property type="protein sequence ID" value="RAL58816.1"/>
    <property type="molecule type" value="Genomic_DNA"/>
</dbReference>
<keyword evidence="2" id="KW-1185">Reference proteome</keyword>
<sequence>MVSFKPILIETEEREEELPEKEFIEDKSNDTMSLLPPAQTETAYPSMPLVSSFLPDPHLTSTEKAIVMQSRGKEPFIDNITLPGTEEKIASAGIFPLKWDVTKSRIGPVTNSLSRGCGWVELVAQVSKRRLEPTTAKHDTEEDLTWGWGEKKEVTDNIAWPSVEVFTPEGKFVAARRPMNA</sequence>
<accession>A0A395IF41</accession>
<organism evidence="1 2">
    <name type="scientific">Monilinia fructigena</name>
    <dbReference type="NCBI Taxonomy" id="38457"/>
    <lineage>
        <taxon>Eukaryota</taxon>
        <taxon>Fungi</taxon>
        <taxon>Dikarya</taxon>
        <taxon>Ascomycota</taxon>
        <taxon>Pezizomycotina</taxon>
        <taxon>Leotiomycetes</taxon>
        <taxon>Helotiales</taxon>
        <taxon>Sclerotiniaceae</taxon>
        <taxon>Monilinia</taxon>
    </lineage>
</organism>
<gene>
    <name evidence="1" type="ORF">DID88_009126</name>
</gene>
<comment type="caution">
    <text evidence="1">The sequence shown here is derived from an EMBL/GenBank/DDBJ whole genome shotgun (WGS) entry which is preliminary data.</text>
</comment>
<dbReference type="Proteomes" id="UP000249056">
    <property type="component" value="Unassembled WGS sequence"/>
</dbReference>
<dbReference type="OrthoDB" id="1696305at2759"/>
<evidence type="ECO:0000313" key="2">
    <source>
        <dbReference type="Proteomes" id="UP000249056"/>
    </source>
</evidence>
<dbReference type="AlphaFoldDB" id="A0A395IF41"/>